<dbReference type="NCBIfam" id="TIGR01764">
    <property type="entry name" value="excise"/>
    <property type="match status" value="1"/>
</dbReference>
<name>A0ABV9D9H2_9MICO</name>
<dbReference type="InterPro" id="IPR041657">
    <property type="entry name" value="HTH_17"/>
</dbReference>
<dbReference type="InterPro" id="IPR009061">
    <property type="entry name" value="DNA-bd_dom_put_sf"/>
</dbReference>
<evidence type="ECO:0000313" key="2">
    <source>
        <dbReference type="EMBL" id="MFC4555415.1"/>
    </source>
</evidence>
<protein>
    <submittedName>
        <fullName evidence="2">Helix-turn-helix domain-containing protein</fullName>
    </submittedName>
</protein>
<feature type="domain" description="Helix-turn-helix" evidence="1">
    <location>
        <begin position="12"/>
        <end position="60"/>
    </location>
</feature>
<dbReference type="Pfam" id="PF12728">
    <property type="entry name" value="HTH_17"/>
    <property type="match status" value="1"/>
</dbReference>
<sequence>MSTVAGTSQPRFLSVSEVADELNVTERFVRKLIAQGDLDAVRVGSRLVRIRRTDLDAVLRPMTEPRGNHAR</sequence>
<gene>
    <name evidence="2" type="ORF">ACFO3F_09170</name>
</gene>
<keyword evidence="3" id="KW-1185">Reference proteome</keyword>
<dbReference type="RefSeq" id="WP_122823859.1">
    <property type="nucleotide sequence ID" value="NZ_CP033325.1"/>
</dbReference>
<organism evidence="2 3">
    <name type="scientific">Georgenia faecalis</name>
    <dbReference type="NCBI Taxonomy" id="2483799"/>
    <lineage>
        <taxon>Bacteria</taxon>
        <taxon>Bacillati</taxon>
        <taxon>Actinomycetota</taxon>
        <taxon>Actinomycetes</taxon>
        <taxon>Micrococcales</taxon>
        <taxon>Bogoriellaceae</taxon>
        <taxon>Georgenia</taxon>
    </lineage>
</organism>
<evidence type="ECO:0000313" key="3">
    <source>
        <dbReference type="Proteomes" id="UP001595955"/>
    </source>
</evidence>
<reference evidence="3" key="1">
    <citation type="journal article" date="2019" name="Int. J. Syst. Evol. Microbiol.">
        <title>The Global Catalogue of Microorganisms (GCM) 10K type strain sequencing project: providing services to taxonomists for standard genome sequencing and annotation.</title>
        <authorList>
            <consortium name="The Broad Institute Genomics Platform"/>
            <consortium name="The Broad Institute Genome Sequencing Center for Infectious Disease"/>
            <person name="Wu L."/>
            <person name="Ma J."/>
        </authorList>
    </citation>
    <scope>NUCLEOTIDE SEQUENCE [LARGE SCALE GENOMIC DNA]</scope>
    <source>
        <strain evidence="3">JCM 3369</strain>
    </source>
</reference>
<proteinExistence type="predicted"/>
<dbReference type="SUPFAM" id="SSF46955">
    <property type="entry name" value="Putative DNA-binding domain"/>
    <property type="match status" value="1"/>
</dbReference>
<dbReference type="InterPro" id="IPR010093">
    <property type="entry name" value="SinI_DNA-bd"/>
</dbReference>
<dbReference type="Proteomes" id="UP001595955">
    <property type="component" value="Unassembled WGS sequence"/>
</dbReference>
<evidence type="ECO:0000259" key="1">
    <source>
        <dbReference type="Pfam" id="PF12728"/>
    </source>
</evidence>
<dbReference type="EMBL" id="JBHSGF010000005">
    <property type="protein sequence ID" value="MFC4555415.1"/>
    <property type="molecule type" value="Genomic_DNA"/>
</dbReference>
<accession>A0ABV9D9H2</accession>
<comment type="caution">
    <text evidence="2">The sequence shown here is derived from an EMBL/GenBank/DDBJ whole genome shotgun (WGS) entry which is preliminary data.</text>
</comment>